<dbReference type="InterPro" id="IPR013656">
    <property type="entry name" value="PAS_4"/>
</dbReference>
<name>A0A7W0CAH3_9BACT</name>
<accession>A0A7W0CAH3</accession>
<dbReference type="PROSITE" id="PS50112">
    <property type="entry name" value="PAS"/>
    <property type="match status" value="2"/>
</dbReference>
<dbReference type="CDD" id="cd01949">
    <property type="entry name" value="GGDEF"/>
    <property type="match status" value="1"/>
</dbReference>
<dbReference type="Gene3D" id="3.30.450.20">
    <property type="entry name" value="PAS domain"/>
    <property type="match status" value="5"/>
</dbReference>
<dbReference type="Pfam" id="PF13487">
    <property type="entry name" value="HD_5"/>
    <property type="match status" value="1"/>
</dbReference>
<feature type="domain" description="PAS" evidence="1">
    <location>
        <begin position="130"/>
        <end position="204"/>
    </location>
</feature>
<dbReference type="Pfam" id="PF00990">
    <property type="entry name" value="GGDEF"/>
    <property type="match status" value="1"/>
</dbReference>
<dbReference type="Pfam" id="PF13426">
    <property type="entry name" value="PAS_9"/>
    <property type="match status" value="2"/>
</dbReference>
<organism evidence="5 6">
    <name type="scientific">Desulfosalsimonas propionicica</name>
    <dbReference type="NCBI Taxonomy" id="332175"/>
    <lineage>
        <taxon>Bacteria</taxon>
        <taxon>Pseudomonadati</taxon>
        <taxon>Thermodesulfobacteriota</taxon>
        <taxon>Desulfobacteria</taxon>
        <taxon>Desulfobacterales</taxon>
        <taxon>Desulfosalsimonadaceae</taxon>
        <taxon>Desulfosalsimonas</taxon>
    </lineage>
</organism>
<dbReference type="InterPro" id="IPR037522">
    <property type="entry name" value="HD_GYP_dom"/>
</dbReference>
<dbReference type="SUPFAM" id="SSF109604">
    <property type="entry name" value="HD-domain/PDEase-like"/>
    <property type="match status" value="1"/>
</dbReference>
<dbReference type="SMART" id="SM00267">
    <property type="entry name" value="GGDEF"/>
    <property type="match status" value="1"/>
</dbReference>
<dbReference type="EMBL" id="JACDUS010000007">
    <property type="protein sequence ID" value="MBA2882163.1"/>
    <property type="molecule type" value="Genomic_DNA"/>
</dbReference>
<dbReference type="PROSITE" id="PS51832">
    <property type="entry name" value="HD_GYP"/>
    <property type="match status" value="1"/>
</dbReference>
<feature type="domain" description="HD-GYP" evidence="4">
    <location>
        <begin position="837"/>
        <end position="1025"/>
    </location>
</feature>
<feature type="domain" description="PAC" evidence="2">
    <location>
        <begin position="70"/>
        <end position="122"/>
    </location>
</feature>
<dbReference type="InterPro" id="IPR000160">
    <property type="entry name" value="GGDEF_dom"/>
</dbReference>
<comment type="caution">
    <text evidence="5">The sequence shown here is derived from an EMBL/GenBank/DDBJ whole genome shotgun (WGS) entry which is preliminary data.</text>
</comment>
<dbReference type="InterPro" id="IPR029787">
    <property type="entry name" value="Nucleotide_cyclase"/>
</dbReference>
<dbReference type="NCBIfam" id="TIGR00229">
    <property type="entry name" value="sensory_box"/>
    <property type="match status" value="5"/>
</dbReference>
<dbReference type="InterPro" id="IPR000014">
    <property type="entry name" value="PAS"/>
</dbReference>
<dbReference type="CDD" id="cd00077">
    <property type="entry name" value="HDc"/>
    <property type="match status" value="1"/>
</dbReference>
<dbReference type="AlphaFoldDB" id="A0A7W0CAH3"/>
<dbReference type="Gene3D" id="1.10.3210.10">
    <property type="entry name" value="Hypothetical protein af1432"/>
    <property type="match status" value="1"/>
</dbReference>
<dbReference type="InterPro" id="IPR003607">
    <property type="entry name" value="HD/PDEase_dom"/>
</dbReference>
<dbReference type="InterPro" id="IPR035965">
    <property type="entry name" value="PAS-like_dom_sf"/>
</dbReference>
<feature type="domain" description="PAS" evidence="1">
    <location>
        <begin position="562"/>
        <end position="633"/>
    </location>
</feature>
<evidence type="ECO:0000259" key="4">
    <source>
        <dbReference type="PROSITE" id="PS51832"/>
    </source>
</evidence>
<dbReference type="InterPro" id="IPR001610">
    <property type="entry name" value="PAC"/>
</dbReference>
<feature type="domain" description="PAC" evidence="2">
    <location>
        <begin position="509"/>
        <end position="561"/>
    </location>
</feature>
<dbReference type="SMART" id="SM00086">
    <property type="entry name" value="PAC"/>
    <property type="match status" value="5"/>
</dbReference>
<dbReference type="CDD" id="cd00130">
    <property type="entry name" value="PAS"/>
    <property type="match status" value="4"/>
</dbReference>
<dbReference type="Proteomes" id="UP000525298">
    <property type="component" value="Unassembled WGS sequence"/>
</dbReference>
<feature type="domain" description="PAC" evidence="2">
    <location>
        <begin position="358"/>
        <end position="410"/>
    </location>
</feature>
<feature type="domain" description="GGDEF" evidence="3">
    <location>
        <begin position="716"/>
        <end position="847"/>
    </location>
</feature>
<dbReference type="RefSeq" id="WP_181551814.1">
    <property type="nucleotide sequence ID" value="NZ_JACDUS010000007.1"/>
</dbReference>
<dbReference type="Pfam" id="PF08448">
    <property type="entry name" value="PAS_4"/>
    <property type="match status" value="2"/>
</dbReference>
<dbReference type="Gene3D" id="3.30.70.270">
    <property type="match status" value="1"/>
</dbReference>
<feature type="domain" description="PAC" evidence="2">
    <location>
        <begin position="208"/>
        <end position="260"/>
    </location>
</feature>
<reference evidence="5 6" key="1">
    <citation type="submission" date="2020-07" db="EMBL/GenBank/DDBJ databases">
        <title>Genomic Encyclopedia of Type Strains, Phase IV (KMG-IV): sequencing the most valuable type-strain genomes for metagenomic binning, comparative biology and taxonomic classification.</title>
        <authorList>
            <person name="Goeker M."/>
        </authorList>
    </citation>
    <scope>NUCLEOTIDE SEQUENCE [LARGE SCALE GENOMIC DNA]</scope>
    <source>
        <strain evidence="5 6">DSM 17721</strain>
    </source>
</reference>
<evidence type="ECO:0000313" key="6">
    <source>
        <dbReference type="Proteomes" id="UP000525298"/>
    </source>
</evidence>
<dbReference type="InterPro" id="IPR013655">
    <property type="entry name" value="PAS_fold_3"/>
</dbReference>
<evidence type="ECO:0000313" key="5">
    <source>
        <dbReference type="EMBL" id="MBA2882163.1"/>
    </source>
</evidence>
<dbReference type="SUPFAM" id="SSF55073">
    <property type="entry name" value="Nucleotide cyclase"/>
    <property type="match status" value="1"/>
</dbReference>
<dbReference type="SUPFAM" id="SSF55785">
    <property type="entry name" value="PYP-like sensor domain (PAS domain)"/>
    <property type="match status" value="5"/>
</dbReference>
<dbReference type="PANTHER" id="PTHR44757">
    <property type="entry name" value="DIGUANYLATE CYCLASE DGCP"/>
    <property type="match status" value="1"/>
</dbReference>
<dbReference type="PROSITE" id="PS50887">
    <property type="entry name" value="GGDEF"/>
    <property type="match status" value="1"/>
</dbReference>
<dbReference type="SMART" id="SM00091">
    <property type="entry name" value="PAS"/>
    <property type="match status" value="5"/>
</dbReference>
<protein>
    <submittedName>
        <fullName evidence="5">Diguanylate cyclase (GGDEF)-like protein/PAS domain S-box-containing protein</fullName>
    </submittedName>
</protein>
<gene>
    <name evidence="5" type="ORF">HNR65_002504</name>
</gene>
<dbReference type="InterPro" id="IPR052155">
    <property type="entry name" value="Biofilm_reg_signaling"/>
</dbReference>
<dbReference type="NCBIfam" id="TIGR00254">
    <property type="entry name" value="GGDEF"/>
    <property type="match status" value="1"/>
</dbReference>
<sequence>MSHQACALVAGYPDLMARLDAQRRYTFVNEKYAQVAGIPKNQLLGRMAGQVKFSKKWLRSVQAAMDAAAQKGQTQKLEVKFAKQWYDTSIVPECDGSGNLISYMIFAHDITEIKQTQNALKQKQKQLAESEGRFRTVLENSLDAAYRRDIQTDAYDYVSPVIEQITGFLPEEFRAMGTDEILARIHPDHIREVERKLELIQNSDGSSGVLEYAFKAKDGDYRWLADYFRIIRDQQGRPLYRIGVMRDITGRKETEEMMIASLNTAQQRAREAEFERRIIETVINNVPEGFLLVDARSLSVLMVSRHLAEFAGKDQEAFKNISLQQYCRFLNVAGMNGEPLAFEQMPIWRCIQKGEVVVSEYYRLTNNKGQTITVLVNAAPVRDANGEIIRGVAAWRNIEPLQQAEDKLRKSRDAARAARGKAEERRRILEAILMSIPEGIAVIEAPDGQLRLVSHYYENFIGISRKELHATSLEKRMQHYAAMENGSNMPVALEQTPSWRALKNGEVVMNEEWRMARPDGSQSVVSMIAAPVLDDRGEITHAVTSFRDITKSKEMEATLRRREFEFRTLVENSPDVIVRLDPQLRCQFVNAAYERMTGIPRERCAGRTCRELEMPEAYCAILEKEAGKAMSTGREINTEFGFRGLFEQRYFWGRLIPEFEPDGRVRSVMMVARDITERKKAEEHVRYVSFHDSVTGLYNRAYFEEEIKRLDTGRSLPVSLIIGDLNNLKLVNDTFGHEEGDRLLQKIAEILRKTCRNEDVMARWGGDEFAVILPDTGAAIAGSICSRIKRQAELSNGTAVAPSIALGFAEKSRTADNIYMVLRQAEEQMYENKLAESRKNQELVLSSLLRRLRVKWPGLDRHVERTSELAQRFAEKLGFSDSQMEDLALFIRLHDIGKAVVPDDLLSKCGDLSSSEWEQVKRHAEAGYRITNTFGDTARIAEAILSQREWWDGSGYPRGLKGKEIPFLSRMFSIVDTFDTITHHRPYDRVFTRQEAMEELQRHAGKQFDPALTEAFVEFVSASVH</sequence>
<evidence type="ECO:0000259" key="1">
    <source>
        <dbReference type="PROSITE" id="PS50112"/>
    </source>
</evidence>
<dbReference type="InterPro" id="IPR043128">
    <property type="entry name" value="Rev_trsase/Diguanyl_cyclase"/>
</dbReference>
<proteinExistence type="predicted"/>
<evidence type="ECO:0000259" key="3">
    <source>
        <dbReference type="PROSITE" id="PS50887"/>
    </source>
</evidence>
<feature type="domain" description="PAC" evidence="2">
    <location>
        <begin position="636"/>
        <end position="687"/>
    </location>
</feature>
<dbReference type="Pfam" id="PF08447">
    <property type="entry name" value="PAS_3"/>
    <property type="match status" value="1"/>
</dbReference>
<evidence type="ECO:0000259" key="2">
    <source>
        <dbReference type="PROSITE" id="PS50113"/>
    </source>
</evidence>
<dbReference type="PANTHER" id="PTHR44757:SF2">
    <property type="entry name" value="BIOFILM ARCHITECTURE MAINTENANCE PROTEIN MBAA"/>
    <property type="match status" value="1"/>
</dbReference>
<keyword evidence="6" id="KW-1185">Reference proteome</keyword>
<dbReference type="InterPro" id="IPR000700">
    <property type="entry name" value="PAS-assoc_C"/>
</dbReference>
<dbReference type="PROSITE" id="PS50113">
    <property type="entry name" value="PAC"/>
    <property type="match status" value="5"/>
</dbReference>